<reference evidence="3" key="1">
    <citation type="journal article" date="2019" name="Int. J. Syst. Evol. Microbiol.">
        <title>The Global Catalogue of Microorganisms (GCM) 10K type strain sequencing project: providing services to taxonomists for standard genome sequencing and annotation.</title>
        <authorList>
            <consortium name="The Broad Institute Genomics Platform"/>
            <consortium name="The Broad Institute Genome Sequencing Center for Infectious Disease"/>
            <person name="Wu L."/>
            <person name="Ma J."/>
        </authorList>
    </citation>
    <scope>NUCLEOTIDE SEQUENCE [LARGE SCALE GENOMIC DNA]</scope>
    <source>
        <strain evidence="3">CCUG 62945</strain>
    </source>
</reference>
<comment type="caution">
    <text evidence="2">The sequence shown here is derived from an EMBL/GenBank/DDBJ whole genome shotgun (WGS) entry which is preliminary data.</text>
</comment>
<dbReference type="Gene3D" id="3.10.180.10">
    <property type="entry name" value="2,3-Dihydroxybiphenyl 1,2-Dioxygenase, domain 1"/>
    <property type="match status" value="1"/>
</dbReference>
<dbReference type="PROSITE" id="PS51819">
    <property type="entry name" value="VOC"/>
    <property type="match status" value="1"/>
</dbReference>
<gene>
    <name evidence="2" type="ORF">ACFQNF_06240</name>
</gene>
<dbReference type="InterPro" id="IPR029068">
    <property type="entry name" value="Glyas_Bleomycin-R_OHBP_Dase"/>
</dbReference>
<dbReference type="InterPro" id="IPR037523">
    <property type="entry name" value="VOC_core"/>
</dbReference>
<organism evidence="2 3">
    <name type="scientific">Iodobacter arcticus</name>
    <dbReference type="NCBI Taxonomy" id="590593"/>
    <lineage>
        <taxon>Bacteria</taxon>
        <taxon>Pseudomonadati</taxon>
        <taxon>Pseudomonadota</taxon>
        <taxon>Betaproteobacteria</taxon>
        <taxon>Neisseriales</taxon>
        <taxon>Chitinibacteraceae</taxon>
        <taxon>Iodobacter</taxon>
    </lineage>
</organism>
<sequence length="133" mass="14371">MLHHLSFGVTDIQRSAIFYDAVLTPLGYIRVWEDFEGDDAAVGYGIKGGGDKFAIKLCKHVAIGQGFHLAFSATNRAAVDAFYSAAIAYGGTDNGPAGLRPDYGEHYYAAFVIDPDGYRIEAVINTPLESSFN</sequence>
<evidence type="ECO:0000259" key="1">
    <source>
        <dbReference type="PROSITE" id="PS51819"/>
    </source>
</evidence>
<accession>A0ABW2R0F3</accession>
<evidence type="ECO:0000313" key="2">
    <source>
        <dbReference type="EMBL" id="MFC7419475.1"/>
    </source>
</evidence>
<dbReference type="PANTHER" id="PTHR35006:SF4">
    <property type="entry name" value="BLR7706 PROTEIN"/>
    <property type="match status" value="1"/>
</dbReference>
<dbReference type="RefSeq" id="WP_380186971.1">
    <property type="nucleotide sequence ID" value="NZ_JBHTBQ010000010.1"/>
</dbReference>
<keyword evidence="3" id="KW-1185">Reference proteome</keyword>
<dbReference type="CDD" id="cd07262">
    <property type="entry name" value="VOC_like"/>
    <property type="match status" value="1"/>
</dbReference>
<name>A0ABW2R0F3_9NEIS</name>
<feature type="domain" description="VOC" evidence="1">
    <location>
        <begin position="1"/>
        <end position="125"/>
    </location>
</feature>
<dbReference type="Pfam" id="PF00903">
    <property type="entry name" value="Glyoxalase"/>
    <property type="match status" value="1"/>
</dbReference>
<dbReference type="InterPro" id="IPR004360">
    <property type="entry name" value="Glyas_Fos-R_dOase_dom"/>
</dbReference>
<protein>
    <submittedName>
        <fullName evidence="2">VOC family protein</fullName>
    </submittedName>
</protein>
<dbReference type="SUPFAM" id="SSF54593">
    <property type="entry name" value="Glyoxalase/Bleomycin resistance protein/Dihydroxybiphenyl dioxygenase"/>
    <property type="match status" value="1"/>
</dbReference>
<dbReference type="Proteomes" id="UP001596473">
    <property type="component" value="Unassembled WGS sequence"/>
</dbReference>
<dbReference type="EMBL" id="JBHTBQ010000010">
    <property type="protein sequence ID" value="MFC7419475.1"/>
    <property type="molecule type" value="Genomic_DNA"/>
</dbReference>
<proteinExistence type="predicted"/>
<dbReference type="PANTHER" id="PTHR35006">
    <property type="entry name" value="GLYOXALASE FAMILY PROTEIN (AFU_ORTHOLOGUE AFUA_5G14830)"/>
    <property type="match status" value="1"/>
</dbReference>
<evidence type="ECO:0000313" key="3">
    <source>
        <dbReference type="Proteomes" id="UP001596473"/>
    </source>
</evidence>